<dbReference type="InterPro" id="IPR044537">
    <property type="entry name" value="Rip2-like"/>
</dbReference>
<comment type="subcellular location">
    <subcellularLocation>
        <location evidence="2">Cell membrane</location>
        <topology evidence="2">Multi-pass membrane protein</topology>
    </subcellularLocation>
</comment>
<keyword evidence="10 13" id="KW-1133">Transmembrane helix</keyword>
<dbReference type="CDD" id="cd06158">
    <property type="entry name" value="S2P-M50_like_1"/>
    <property type="match status" value="1"/>
</dbReference>
<evidence type="ECO:0000256" key="11">
    <source>
        <dbReference type="ARBA" id="ARBA00023049"/>
    </source>
</evidence>
<keyword evidence="7" id="KW-0479">Metal-binding</keyword>
<evidence type="ECO:0000313" key="15">
    <source>
        <dbReference type="Proteomes" id="UP000015455"/>
    </source>
</evidence>
<organism evidence="14 15">
    <name type="scientific">Thauera terpenica 58Eu</name>
    <dbReference type="NCBI Taxonomy" id="1348657"/>
    <lineage>
        <taxon>Bacteria</taxon>
        <taxon>Pseudomonadati</taxon>
        <taxon>Pseudomonadota</taxon>
        <taxon>Betaproteobacteria</taxon>
        <taxon>Rhodocyclales</taxon>
        <taxon>Zoogloeaceae</taxon>
        <taxon>Thauera</taxon>
    </lineage>
</organism>
<evidence type="ECO:0000256" key="2">
    <source>
        <dbReference type="ARBA" id="ARBA00004651"/>
    </source>
</evidence>
<keyword evidence="4" id="KW-1003">Cell membrane</keyword>
<evidence type="ECO:0000256" key="4">
    <source>
        <dbReference type="ARBA" id="ARBA00022475"/>
    </source>
</evidence>
<dbReference type="GO" id="GO:0046872">
    <property type="term" value="F:metal ion binding"/>
    <property type="evidence" value="ECO:0007669"/>
    <property type="project" value="UniProtKB-KW"/>
</dbReference>
<reference evidence="14 15" key="1">
    <citation type="submission" date="2013-06" db="EMBL/GenBank/DDBJ databases">
        <title>Draft genome sequence of Thauera terpenica.</title>
        <authorList>
            <person name="Liu B."/>
            <person name="Frostegard A.H."/>
            <person name="Shapleigh J.P."/>
        </authorList>
    </citation>
    <scope>NUCLEOTIDE SEQUENCE [LARGE SCALE GENOMIC DNA]</scope>
    <source>
        <strain evidence="14 15">58Eu</strain>
    </source>
</reference>
<dbReference type="eggNOG" id="COG1994">
    <property type="taxonomic scope" value="Bacteria"/>
</dbReference>
<comment type="similarity">
    <text evidence="3">Belongs to the peptidase M50B family.</text>
</comment>
<evidence type="ECO:0000256" key="3">
    <source>
        <dbReference type="ARBA" id="ARBA00007931"/>
    </source>
</evidence>
<evidence type="ECO:0000256" key="9">
    <source>
        <dbReference type="ARBA" id="ARBA00022833"/>
    </source>
</evidence>
<evidence type="ECO:0000256" key="10">
    <source>
        <dbReference type="ARBA" id="ARBA00022989"/>
    </source>
</evidence>
<keyword evidence="9" id="KW-0862">Zinc</keyword>
<dbReference type="EMBL" id="ATJV01000048">
    <property type="protein sequence ID" value="EPZ16162.1"/>
    <property type="molecule type" value="Genomic_DNA"/>
</dbReference>
<keyword evidence="6 13" id="KW-0812">Transmembrane</keyword>
<evidence type="ECO:0000256" key="6">
    <source>
        <dbReference type="ARBA" id="ARBA00022692"/>
    </source>
</evidence>
<dbReference type="GO" id="GO:0008237">
    <property type="term" value="F:metallopeptidase activity"/>
    <property type="evidence" value="ECO:0007669"/>
    <property type="project" value="UniProtKB-KW"/>
</dbReference>
<accession>S9ZRM3</accession>
<evidence type="ECO:0000256" key="7">
    <source>
        <dbReference type="ARBA" id="ARBA00022723"/>
    </source>
</evidence>
<keyword evidence="15" id="KW-1185">Reference proteome</keyword>
<keyword evidence="11" id="KW-0482">Metalloprotease</keyword>
<keyword evidence="5" id="KW-0645">Protease</keyword>
<proteinExistence type="inferred from homology"/>
<feature type="transmembrane region" description="Helical" evidence="13">
    <location>
        <begin position="58"/>
        <end position="78"/>
    </location>
</feature>
<evidence type="ECO:0000256" key="5">
    <source>
        <dbReference type="ARBA" id="ARBA00022670"/>
    </source>
</evidence>
<sequence length="219" mass="23379">MDSLISALAIWALPVLLAITLHEAAHGYVARHFGDPTADLAGRITLNPLRHIDPVGTLLVPASILALSSLFGAGGILFGWAKPVPVNFSRLRNPKADMLWVAAAGPFTNLIMALGWAILFRIALVGEPGAYTLPLLKMADAGMQINAVLMVLNLLPLPPLDGGRIAVSLLPHHLAWRFARLEPYGFPILLVLLFTGVLGAILWPLIAGFRFVLGALIGI</sequence>
<feature type="transmembrane region" description="Helical" evidence="13">
    <location>
        <begin position="184"/>
        <end position="206"/>
    </location>
</feature>
<protein>
    <submittedName>
        <fullName evidence="14">Peptidase M50</fullName>
    </submittedName>
</protein>
<dbReference type="PANTHER" id="PTHR35864:SF1">
    <property type="entry name" value="ZINC METALLOPROTEASE YWHC-RELATED"/>
    <property type="match status" value="1"/>
</dbReference>
<evidence type="ECO:0000256" key="12">
    <source>
        <dbReference type="ARBA" id="ARBA00023136"/>
    </source>
</evidence>
<comment type="caution">
    <text evidence="14">The sequence shown here is derived from an EMBL/GenBank/DDBJ whole genome shotgun (WGS) entry which is preliminary data.</text>
</comment>
<dbReference type="PATRIC" id="fig|1348657.5.peg.1580"/>
<name>S9ZRM3_9RHOO</name>
<evidence type="ECO:0000256" key="1">
    <source>
        <dbReference type="ARBA" id="ARBA00001947"/>
    </source>
</evidence>
<gene>
    <name evidence="14" type="ORF">M622_03010</name>
</gene>
<evidence type="ECO:0000256" key="13">
    <source>
        <dbReference type="SAM" id="Phobius"/>
    </source>
</evidence>
<dbReference type="AlphaFoldDB" id="S9ZRM3"/>
<dbReference type="RefSeq" id="WP_021249004.1">
    <property type="nucleotide sequence ID" value="NZ_ATJV01000048.1"/>
</dbReference>
<dbReference type="Proteomes" id="UP000015455">
    <property type="component" value="Unassembled WGS sequence"/>
</dbReference>
<comment type="cofactor">
    <cofactor evidence="1">
        <name>Zn(2+)</name>
        <dbReference type="ChEBI" id="CHEBI:29105"/>
    </cofactor>
</comment>
<feature type="transmembrane region" description="Helical" evidence="13">
    <location>
        <begin position="99"/>
        <end position="123"/>
    </location>
</feature>
<keyword evidence="8" id="KW-0378">Hydrolase</keyword>
<evidence type="ECO:0000256" key="8">
    <source>
        <dbReference type="ARBA" id="ARBA00022801"/>
    </source>
</evidence>
<dbReference type="PANTHER" id="PTHR35864">
    <property type="entry name" value="ZINC METALLOPROTEASE MJ0611-RELATED"/>
    <property type="match status" value="1"/>
</dbReference>
<keyword evidence="12 13" id="KW-0472">Membrane</keyword>
<dbReference type="InterPro" id="IPR052348">
    <property type="entry name" value="Metallopeptidase_M50B"/>
</dbReference>
<dbReference type="OrthoDB" id="9800627at2"/>
<dbReference type="GO" id="GO:0005886">
    <property type="term" value="C:plasma membrane"/>
    <property type="evidence" value="ECO:0007669"/>
    <property type="project" value="UniProtKB-SubCell"/>
</dbReference>
<dbReference type="STRING" id="1348657.M622_03010"/>
<dbReference type="GO" id="GO:0006508">
    <property type="term" value="P:proteolysis"/>
    <property type="evidence" value="ECO:0007669"/>
    <property type="project" value="UniProtKB-KW"/>
</dbReference>
<evidence type="ECO:0000313" key="14">
    <source>
        <dbReference type="EMBL" id="EPZ16162.1"/>
    </source>
</evidence>